<keyword evidence="5" id="KW-0812">Transmembrane</keyword>
<name>A0A0L0GH82_9ENTR</name>
<dbReference type="Gene3D" id="2.40.160.40">
    <property type="entry name" value="monomeric porin ompg"/>
    <property type="match status" value="1"/>
</dbReference>
<evidence type="ECO:0000256" key="9">
    <source>
        <dbReference type="ARBA" id="ARBA00023136"/>
    </source>
</evidence>
<dbReference type="PANTHER" id="PTHR38105">
    <property type="entry name" value="OUTER MEMBRANE PROTEIN-RELATED-RELATED"/>
    <property type="match status" value="1"/>
</dbReference>
<dbReference type="GO" id="GO:0009279">
    <property type="term" value="C:cell outer membrane"/>
    <property type="evidence" value="ECO:0007669"/>
    <property type="project" value="UniProtKB-SubCell"/>
</dbReference>
<dbReference type="InterPro" id="IPR053713">
    <property type="entry name" value="Bact_OM_Channel_sf"/>
</dbReference>
<evidence type="ECO:0000256" key="2">
    <source>
        <dbReference type="ARBA" id="ARBA00022448"/>
    </source>
</evidence>
<proteinExistence type="predicted"/>
<evidence type="ECO:0000256" key="5">
    <source>
        <dbReference type="ARBA" id="ARBA00022692"/>
    </source>
</evidence>
<reference evidence="12 13" key="1">
    <citation type="journal article" date="2015" name="Appl. Environ. Microbiol.">
        <title>The Enterobacterium Trabulsiella odontotermitis Presents Novel Adaptations Related to Its Association with Fungus-Growing Termites.</title>
        <authorList>
            <person name="Sapountzis P."/>
            <person name="Gruntjes T."/>
            <person name="Otani S."/>
            <person name="Estevez J."/>
            <person name="da Costa R.R."/>
            <person name="Plunkett G.3rd."/>
            <person name="Perna N.T."/>
            <person name="Poulsen M."/>
        </authorList>
    </citation>
    <scope>NUCLEOTIDE SEQUENCE [LARGE SCALE GENOMIC DNA]</scope>
    <source>
        <strain evidence="12 13">12</strain>
    </source>
</reference>
<evidence type="ECO:0000256" key="1">
    <source>
        <dbReference type="ARBA" id="ARBA00004442"/>
    </source>
</evidence>
<dbReference type="GO" id="GO:0015772">
    <property type="term" value="P:oligosaccharide transport"/>
    <property type="evidence" value="ECO:0007669"/>
    <property type="project" value="TreeGrafter"/>
</dbReference>
<evidence type="ECO:0000256" key="6">
    <source>
        <dbReference type="ARBA" id="ARBA00022729"/>
    </source>
</evidence>
<keyword evidence="9" id="KW-0472">Membrane</keyword>
<keyword evidence="8" id="KW-0626">Porin</keyword>
<dbReference type="OrthoDB" id="6570067at2"/>
<dbReference type="InterPro" id="IPR009331">
    <property type="entry name" value="Oligogalacturonate-sp_porin"/>
</dbReference>
<evidence type="ECO:0000256" key="7">
    <source>
        <dbReference type="ARBA" id="ARBA00023065"/>
    </source>
</evidence>
<dbReference type="GO" id="GO:0006811">
    <property type="term" value="P:monoatomic ion transport"/>
    <property type="evidence" value="ECO:0007669"/>
    <property type="project" value="UniProtKB-KW"/>
</dbReference>
<dbReference type="AlphaFoldDB" id="A0A0L0GH82"/>
<evidence type="ECO:0000256" key="10">
    <source>
        <dbReference type="ARBA" id="ARBA00023237"/>
    </source>
</evidence>
<dbReference type="RefSeq" id="WP_049858210.1">
    <property type="nucleotide sequence ID" value="NZ_JNGI01000183.1"/>
</dbReference>
<dbReference type="PANTHER" id="PTHR38105:SF2">
    <property type="entry name" value="N-ACETYLNEURAMINIC ACID OUTER MEMBRANE CHANNEL PROTEIN NANC-RELATED"/>
    <property type="match status" value="1"/>
</dbReference>
<evidence type="ECO:0000313" key="12">
    <source>
        <dbReference type="EMBL" id="KNC88405.1"/>
    </source>
</evidence>
<feature type="signal peptide" evidence="11">
    <location>
        <begin position="1"/>
        <end position="20"/>
    </location>
</feature>
<evidence type="ECO:0000256" key="8">
    <source>
        <dbReference type="ARBA" id="ARBA00023114"/>
    </source>
</evidence>
<evidence type="ECO:0000313" key="13">
    <source>
        <dbReference type="Proteomes" id="UP000037393"/>
    </source>
</evidence>
<sequence>MKIKATLLLAAALCPLVSQAVTLDVRGGYREGSHKYESRFKMSQAWNNGFWLSMETDNKQGVDGFDQSSTDYNEIEGNYKYKLADTVAMQPGMVYHWGSEGAQIRPYVKFVWNMTPATWSGIRFRYDWNQYDSTDLSGNRDKASAGRVDLYFGWQNDKWYIQTNPVFYRYVNDFNYNNKQQSAWENDLVIKYKLSKVWQPYIEWDYMGQQGSYQGRKGLTENRYRVGISINI</sequence>
<dbReference type="GO" id="GO:0015288">
    <property type="term" value="F:porin activity"/>
    <property type="evidence" value="ECO:0007669"/>
    <property type="project" value="UniProtKB-KW"/>
</dbReference>
<organism evidence="12 13">
    <name type="scientific">Trabulsiella odontotermitis</name>
    <dbReference type="NCBI Taxonomy" id="379893"/>
    <lineage>
        <taxon>Bacteria</taxon>
        <taxon>Pseudomonadati</taxon>
        <taxon>Pseudomonadota</taxon>
        <taxon>Gammaproteobacteria</taxon>
        <taxon>Enterobacterales</taxon>
        <taxon>Enterobacteriaceae</taxon>
        <taxon>Trabulsiella</taxon>
    </lineage>
</organism>
<dbReference type="Proteomes" id="UP000037393">
    <property type="component" value="Unassembled WGS sequence"/>
</dbReference>
<evidence type="ECO:0000256" key="4">
    <source>
        <dbReference type="ARBA" id="ARBA00022597"/>
    </source>
</evidence>
<keyword evidence="13" id="KW-1185">Reference proteome</keyword>
<evidence type="ECO:0000256" key="3">
    <source>
        <dbReference type="ARBA" id="ARBA00022452"/>
    </source>
</evidence>
<protein>
    <submittedName>
        <fullName evidence="12">Porin</fullName>
    </submittedName>
</protein>
<keyword evidence="10" id="KW-0998">Cell outer membrane</keyword>
<dbReference type="STRING" id="379893.GCA_001297775_02317"/>
<keyword evidence="2" id="KW-0813">Transport</keyword>
<dbReference type="PATRIC" id="fig|379893.4.peg.2171"/>
<gene>
    <name evidence="12" type="ORF">GM31_10665</name>
</gene>
<dbReference type="EMBL" id="JNGI01000183">
    <property type="protein sequence ID" value="KNC88405.1"/>
    <property type="molecule type" value="Genomic_DNA"/>
</dbReference>
<keyword evidence="6 11" id="KW-0732">Signal</keyword>
<comment type="subcellular location">
    <subcellularLocation>
        <location evidence="1">Cell outer membrane</location>
    </subcellularLocation>
</comment>
<dbReference type="GO" id="GO:0046930">
    <property type="term" value="C:pore complex"/>
    <property type="evidence" value="ECO:0007669"/>
    <property type="project" value="UniProtKB-KW"/>
</dbReference>
<comment type="caution">
    <text evidence="12">The sequence shown here is derived from an EMBL/GenBank/DDBJ whole genome shotgun (WGS) entry which is preliminary data.</text>
</comment>
<keyword evidence="7" id="KW-0406">Ion transport</keyword>
<accession>A0A0L0GH82</accession>
<feature type="chain" id="PRO_5005539470" evidence="11">
    <location>
        <begin position="21"/>
        <end position="232"/>
    </location>
</feature>
<keyword evidence="4" id="KW-0762">Sugar transport</keyword>
<dbReference type="Pfam" id="PF06178">
    <property type="entry name" value="KdgM"/>
    <property type="match status" value="1"/>
</dbReference>
<keyword evidence="3" id="KW-1134">Transmembrane beta strand</keyword>
<evidence type="ECO:0000256" key="11">
    <source>
        <dbReference type="SAM" id="SignalP"/>
    </source>
</evidence>